<evidence type="ECO:0000313" key="1">
    <source>
        <dbReference type="EMBL" id="GEK59127.1"/>
    </source>
</evidence>
<dbReference type="RefSeq" id="WP_094908622.1">
    <property type="nucleotide sequence ID" value="NZ_BJUN01000010.1"/>
</dbReference>
<sequence length="82" mass="9738">MSFSGEEDYQPFARMVFNELLAGYDSTWSIPLPSLQQFANILEWHDLYQYALLWQPADTEAVLARRVREQIRLEHRLPLLEI</sequence>
<dbReference type="Proteomes" id="UP000321051">
    <property type="component" value="Unassembled WGS sequence"/>
</dbReference>
<proteinExistence type="predicted"/>
<protein>
    <submittedName>
        <fullName evidence="1">Uncharacterized protein</fullName>
    </submittedName>
</protein>
<dbReference type="EMBL" id="BJUN01000010">
    <property type="protein sequence ID" value="GEK59127.1"/>
    <property type="molecule type" value="Genomic_DNA"/>
</dbReference>
<evidence type="ECO:0000313" key="2">
    <source>
        <dbReference type="Proteomes" id="UP000321051"/>
    </source>
</evidence>
<gene>
    <name evidence="1" type="ORF">MHA01_20320</name>
</gene>
<accession>A0A510Y9P4</accession>
<organism evidence="1 2">
    <name type="scientific">Marinococcus halophilus</name>
    <dbReference type="NCBI Taxonomy" id="1371"/>
    <lineage>
        <taxon>Bacteria</taxon>
        <taxon>Bacillati</taxon>
        <taxon>Bacillota</taxon>
        <taxon>Bacilli</taxon>
        <taxon>Bacillales</taxon>
        <taxon>Bacillaceae</taxon>
        <taxon>Marinococcus</taxon>
    </lineage>
</organism>
<reference evidence="1 2" key="1">
    <citation type="submission" date="2019-07" db="EMBL/GenBank/DDBJ databases">
        <title>Whole genome shotgun sequence of Marinococcus halophilus NBRC 102359.</title>
        <authorList>
            <person name="Hosoyama A."/>
            <person name="Uohara A."/>
            <person name="Ohji S."/>
            <person name="Ichikawa N."/>
        </authorList>
    </citation>
    <scope>NUCLEOTIDE SEQUENCE [LARGE SCALE GENOMIC DNA]</scope>
    <source>
        <strain evidence="1 2">NBRC 102359</strain>
    </source>
</reference>
<name>A0A510Y9P4_MARHA</name>
<keyword evidence="2" id="KW-1185">Reference proteome</keyword>
<dbReference type="AlphaFoldDB" id="A0A510Y9P4"/>
<comment type="caution">
    <text evidence="1">The sequence shown here is derived from an EMBL/GenBank/DDBJ whole genome shotgun (WGS) entry which is preliminary data.</text>
</comment>